<dbReference type="AlphaFoldDB" id="A0A4R5W3B7"/>
<reference evidence="3 4" key="1">
    <citation type="submission" date="2019-03" db="EMBL/GenBank/DDBJ databases">
        <title>Sapientia aquatica gen. nov., sp. nov., isolated from a crater lake.</title>
        <authorList>
            <person name="Felfoldi T."/>
            <person name="Szabo A."/>
            <person name="Toth E."/>
            <person name="Schumann P."/>
            <person name="Keki Z."/>
            <person name="Marialigeti K."/>
            <person name="Mathe I."/>
        </authorList>
    </citation>
    <scope>NUCLEOTIDE SEQUENCE [LARGE SCALE GENOMIC DNA]</scope>
    <source>
        <strain evidence="3 4">SA-152</strain>
    </source>
</reference>
<sequence>MHPLISDKRKLASTILVWLLLGVLTAKFMVLANLAVWETALQFSLPVVVVFGFIACSAFYVCRALPINKRRVIPTIIVFILASVFAGGIWLALCLGWSSLASTMGWWSIQLSEHTNTLLFSAGFCCYLISLLLHDVLIAGDNVRKAELNAAISSIVAREAELQMLRAQINPHFLFNSLNSISALTTIDGAAARAMTISLAQFFRQSLALSTQETIPLNQEVALCTSFLEVEKTRFGSKLQHEFSIEEIAQTALIPPMLLQPLIENAIKHGIRDLSDGGVIKVDVFTRDKWLHIAIRNPCEHTPSNAIGNGLGLTNIKQRLINIYANQARIRWDKTSSDFVVEITLPLHYEAQPLEATS</sequence>
<dbReference type="Pfam" id="PF06580">
    <property type="entry name" value="His_kinase"/>
    <property type="match status" value="1"/>
</dbReference>
<feature type="transmembrane region" description="Helical" evidence="1">
    <location>
        <begin position="12"/>
        <end position="37"/>
    </location>
</feature>
<feature type="transmembrane region" description="Helical" evidence="1">
    <location>
        <begin position="73"/>
        <end position="98"/>
    </location>
</feature>
<dbReference type="PANTHER" id="PTHR34220">
    <property type="entry name" value="SENSOR HISTIDINE KINASE YPDA"/>
    <property type="match status" value="1"/>
</dbReference>
<proteinExistence type="predicted"/>
<name>A0A4R5W3B7_9BURK</name>
<feature type="transmembrane region" description="Helical" evidence="1">
    <location>
        <begin position="118"/>
        <end position="138"/>
    </location>
</feature>
<dbReference type="InterPro" id="IPR036890">
    <property type="entry name" value="HATPase_C_sf"/>
</dbReference>
<feature type="transmembrane region" description="Helical" evidence="1">
    <location>
        <begin position="43"/>
        <end position="61"/>
    </location>
</feature>
<dbReference type="PANTHER" id="PTHR34220:SF7">
    <property type="entry name" value="SENSOR HISTIDINE KINASE YPDA"/>
    <property type="match status" value="1"/>
</dbReference>
<dbReference type="OrthoDB" id="2514702at2"/>
<organism evidence="3 4">
    <name type="scientific">Sapientia aquatica</name>
    <dbReference type="NCBI Taxonomy" id="1549640"/>
    <lineage>
        <taxon>Bacteria</taxon>
        <taxon>Pseudomonadati</taxon>
        <taxon>Pseudomonadota</taxon>
        <taxon>Betaproteobacteria</taxon>
        <taxon>Burkholderiales</taxon>
        <taxon>Oxalobacteraceae</taxon>
        <taxon>Sapientia</taxon>
    </lineage>
</organism>
<keyword evidence="4" id="KW-1185">Reference proteome</keyword>
<keyword evidence="1" id="KW-1133">Transmembrane helix</keyword>
<feature type="domain" description="Signal transduction histidine kinase internal region" evidence="2">
    <location>
        <begin position="160"/>
        <end position="239"/>
    </location>
</feature>
<keyword evidence="3" id="KW-0418">Kinase</keyword>
<dbReference type="SUPFAM" id="SSF55874">
    <property type="entry name" value="ATPase domain of HSP90 chaperone/DNA topoisomerase II/histidine kinase"/>
    <property type="match status" value="1"/>
</dbReference>
<dbReference type="Proteomes" id="UP000294829">
    <property type="component" value="Unassembled WGS sequence"/>
</dbReference>
<comment type="caution">
    <text evidence="3">The sequence shown here is derived from an EMBL/GenBank/DDBJ whole genome shotgun (WGS) entry which is preliminary data.</text>
</comment>
<evidence type="ECO:0000313" key="3">
    <source>
        <dbReference type="EMBL" id="TDK67190.1"/>
    </source>
</evidence>
<keyword evidence="1" id="KW-0472">Membrane</keyword>
<keyword evidence="1" id="KW-0812">Transmembrane</keyword>
<evidence type="ECO:0000259" key="2">
    <source>
        <dbReference type="Pfam" id="PF06580"/>
    </source>
</evidence>
<protein>
    <submittedName>
        <fullName evidence="3">Sensor histidine kinase</fullName>
    </submittedName>
</protein>
<keyword evidence="3" id="KW-0808">Transferase</keyword>
<evidence type="ECO:0000313" key="4">
    <source>
        <dbReference type="Proteomes" id="UP000294829"/>
    </source>
</evidence>
<dbReference type="InterPro" id="IPR010559">
    <property type="entry name" value="Sig_transdc_His_kin_internal"/>
</dbReference>
<accession>A0A4R5W3B7</accession>
<dbReference type="Gene3D" id="3.30.565.10">
    <property type="entry name" value="Histidine kinase-like ATPase, C-terminal domain"/>
    <property type="match status" value="1"/>
</dbReference>
<dbReference type="InterPro" id="IPR050640">
    <property type="entry name" value="Bact_2-comp_sensor_kinase"/>
</dbReference>
<evidence type="ECO:0000256" key="1">
    <source>
        <dbReference type="SAM" id="Phobius"/>
    </source>
</evidence>
<dbReference type="EMBL" id="SMYL01000002">
    <property type="protein sequence ID" value="TDK67190.1"/>
    <property type="molecule type" value="Genomic_DNA"/>
</dbReference>
<gene>
    <name evidence="3" type="ORF">E2I14_05355</name>
</gene>
<dbReference type="GO" id="GO:0000155">
    <property type="term" value="F:phosphorelay sensor kinase activity"/>
    <property type="evidence" value="ECO:0007669"/>
    <property type="project" value="InterPro"/>
</dbReference>
<dbReference type="GO" id="GO:0016020">
    <property type="term" value="C:membrane"/>
    <property type="evidence" value="ECO:0007669"/>
    <property type="project" value="InterPro"/>
</dbReference>